<dbReference type="SUPFAM" id="SSF51735">
    <property type="entry name" value="NAD(P)-binding Rossmann-fold domains"/>
    <property type="match status" value="1"/>
</dbReference>
<dbReference type="InterPro" id="IPR051122">
    <property type="entry name" value="SDR_DHRS6-like"/>
</dbReference>
<dbReference type="RefSeq" id="WP_223095086.1">
    <property type="nucleotide sequence ID" value="NZ_CP061913.1"/>
</dbReference>
<comment type="similarity">
    <text evidence="1">Belongs to the short-chain dehydrogenases/reductases (SDR) family.</text>
</comment>
<organism evidence="3 4">
    <name type="scientific">Dactylosporangium vinaceum</name>
    <dbReference type="NCBI Taxonomy" id="53362"/>
    <lineage>
        <taxon>Bacteria</taxon>
        <taxon>Bacillati</taxon>
        <taxon>Actinomycetota</taxon>
        <taxon>Actinomycetes</taxon>
        <taxon>Micromonosporales</taxon>
        <taxon>Micromonosporaceae</taxon>
        <taxon>Dactylosporangium</taxon>
    </lineage>
</organism>
<name>A0ABV5M8E7_9ACTN</name>
<dbReference type="Proteomes" id="UP001589608">
    <property type="component" value="Unassembled WGS sequence"/>
</dbReference>
<gene>
    <name evidence="3" type="ORF">ACFFTR_18655</name>
</gene>
<protein>
    <submittedName>
        <fullName evidence="3">SDR family oxidoreductase</fullName>
    </submittedName>
</protein>
<dbReference type="PANTHER" id="PTHR43477">
    <property type="entry name" value="DIHYDROANTICAPSIN 7-DEHYDROGENASE"/>
    <property type="match status" value="1"/>
</dbReference>
<keyword evidence="2" id="KW-0560">Oxidoreductase</keyword>
<proteinExistence type="inferred from homology"/>
<dbReference type="InterPro" id="IPR002347">
    <property type="entry name" value="SDR_fam"/>
</dbReference>
<dbReference type="EMBL" id="JBHMCA010000035">
    <property type="protein sequence ID" value="MFB9445101.1"/>
    <property type="molecule type" value="Genomic_DNA"/>
</dbReference>
<dbReference type="PANTHER" id="PTHR43477:SF1">
    <property type="entry name" value="DIHYDROANTICAPSIN 7-DEHYDROGENASE"/>
    <property type="match status" value="1"/>
</dbReference>
<evidence type="ECO:0000313" key="4">
    <source>
        <dbReference type="Proteomes" id="UP001589608"/>
    </source>
</evidence>
<reference evidence="3 4" key="1">
    <citation type="submission" date="2024-09" db="EMBL/GenBank/DDBJ databases">
        <authorList>
            <person name="Sun Q."/>
            <person name="Mori K."/>
        </authorList>
    </citation>
    <scope>NUCLEOTIDE SEQUENCE [LARGE SCALE GENOMIC DNA]</scope>
    <source>
        <strain evidence="3 4">JCM 3307</strain>
    </source>
</reference>
<dbReference type="PRINTS" id="PR00081">
    <property type="entry name" value="GDHRDH"/>
</dbReference>
<evidence type="ECO:0000256" key="1">
    <source>
        <dbReference type="ARBA" id="ARBA00006484"/>
    </source>
</evidence>
<accession>A0ABV5M8E7</accession>
<dbReference type="InterPro" id="IPR036291">
    <property type="entry name" value="NAD(P)-bd_dom_sf"/>
</dbReference>
<dbReference type="Pfam" id="PF13561">
    <property type="entry name" value="adh_short_C2"/>
    <property type="match status" value="1"/>
</dbReference>
<sequence>MAQHVLVAGGTSGIGLATARAFAARGDAVTITGRSQQKIDASGLRGIVADAGTADGVRAAFADGVRYDHLVLALGGSRGGGPLGALGDLRAAFDEKFWPHVELLRAAPAHLAADASITLVTAGSAQAALPGTSGLAALNGALEAMVGPLAVELAPVRVNAVSPGVIRTPWWDGVPAADRDALFKSYAAALPAGRIGRAEEVADAIVALATNGYITGTVLPVAGGVQLAAGPRA</sequence>
<evidence type="ECO:0000256" key="2">
    <source>
        <dbReference type="ARBA" id="ARBA00023002"/>
    </source>
</evidence>
<dbReference type="Gene3D" id="3.40.50.720">
    <property type="entry name" value="NAD(P)-binding Rossmann-like Domain"/>
    <property type="match status" value="1"/>
</dbReference>
<evidence type="ECO:0000313" key="3">
    <source>
        <dbReference type="EMBL" id="MFB9445101.1"/>
    </source>
</evidence>
<comment type="caution">
    <text evidence="3">The sequence shown here is derived from an EMBL/GenBank/DDBJ whole genome shotgun (WGS) entry which is preliminary data.</text>
</comment>
<keyword evidence="4" id="KW-1185">Reference proteome</keyword>